<dbReference type="Proteomes" id="UP001431783">
    <property type="component" value="Unassembled WGS sequence"/>
</dbReference>
<feature type="compositionally biased region" description="Polar residues" evidence="1">
    <location>
        <begin position="127"/>
        <end position="136"/>
    </location>
</feature>
<reference evidence="2 3" key="1">
    <citation type="submission" date="2023-03" db="EMBL/GenBank/DDBJ databases">
        <title>Genome insight into feeding habits of ladybird beetles.</title>
        <authorList>
            <person name="Li H.-S."/>
            <person name="Huang Y.-H."/>
            <person name="Pang H."/>
        </authorList>
    </citation>
    <scope>NUCLEOTIDE SEQUENCE [LARGE SCALE GENOMIC DNA]</scope>
    <source>
        <strain evidence="2">SYSU_2023b</strain>
        <tissue evidence="2">Whole body</tissue>
    </source>
</reference>
<name>A0AAW1V723_9CUCU</name>
<dbReference type="AlphaFoldDB" id="A0AAW1V723"/>
<feature type="compositionally biased region" description="Polar residues" evidence="1">
    <location>
        <begin position="159"/>
        <end position="174"/>
    </location>
</feature>
<accession>A0AAW1V723</accession>
<comment type="caution">
    <text evidence="2">The sequence shown here is derived from an EMBL/GenBank/DDBJ whole genome shotgun (WGS) entry which is preliminary data.</text>
</comment>
<keyword evidence="3" id="KW-1185">Reference proteome</keyword>
<gene>
    <name evidence="2" type="ORF">WA026_000262</name>
</gene>
<proteinExistence type="predicted"/>
<evidence type="ECO:0000313" key="2">
    <source>
        <dbReference type="EMBL" id="KAK9887971.1"/>
    </source>
</evidence>
<dbReference type="EMBL" id="JARQZJ010000121">
    <property type="protein sequence ID" value="KAK9887971.1"/>
    <property type="molecule type" value="Genomic_DNA"/>
</dbReference>
<protein>
    <submittedName>
        <fullName evidence="2">Uncharacterized protein</fullName>
    </submittedName>
</protein>
<evidence type="ECO:0000256" key="1">
    <source>
        <dbReference type="SAM" id="MobiDB-lite"/>
    </source>
</evidence>
<evidence type="ECO:0000313" key="3">
    <source>
        <dbReference type="Proteomes" id="UP001431783"/>
    </source>
</evidence>
<feature type="region of interest" description="Disordered" evidence="1">
    <location>
        <begin position="127"/>
        <end position="176"/>
    </location>
</feature>
<organism evidence="2 3">
    <name type="scientific">Henosepilachna vigintioctopunctata</name>
    <dbReference type="NCBI Taxonomy" id="420089"/>
    <lineage>
        <taxon>Eukaryota</taxon>
        <taxon>Metazoa</taxon>
        <taxon>Ecdysozoa</taxon>
        <taxon>Arthropoda</taxon>
        <taxon>Hexapoda</taxon>
        <taxon>Insecta</taxon>
        <taxon>Pterygota</taxon>
        <taxon>Neoptera</taxon>
        <taxon>Endopterygota</taxon>
        <taxon>Coleoptera</taxon>
        <taxon>Polyphaga</taxon>
        <taxon>Cucujiformia</taxon>
        <taxon>Coccinelloidea</taxon>
        <taxon>Coccinellidae</taxon>
        <taxon>Epilachninae</taxon>
        <taxon>Epilachnini</taxon>
        <taxon>Henosepilachna</taxon>
    </lineage>
</organism>
<sequence>MKCTNIDKRKITLLTTLSNDCLRDLNEKLKTVEYCEFLFLSCQKYESICEKLNKWLNKKIGLKYPYVGLPQSGEDKNSWIMKRDDLVSDDFVLEGQPLFSEGETEDPNFKGHRFVVDTKKIINKVFSTKRQSSKRSSAPPKLHLHSGKVRPETGISGKSKPSTSRDAQSTSTTDKPGVCTLSKVVIQAKPQPSTSSSGTSLTSNKIQEEVDNEELECMQVFDVDIGHLGKLENFWNLHSKVVVDMMDLKQEKKNLLYSNERMKVLLRLLLESAALQGGRVELETASSVSSMRSAVSATIRSMCR</sequence>